<dbReference type="Proteomes" id="UP000443582">
    <property type="component" value="Unassembled WGS sequence"/>
</dbReference>
<keyword evidence="2" id="KW-1185">Reference proteome</keyword>
<comment type="caution">
    <text evidence="1">The sequence shown here is derived from an EMBL/GenBank/DDBJ whole genome shotgun (WGS) entry which is preliminary data.</text>
</comment>
<accession>A0ABY0ILS0</accession>
<evidence type="ECO:0000313" key="2">
    <source>
        <dbReference type="Proteomes" id="UP000443582"/>
    </source>
</evidence>
<evidence type="ECO:0000313" key="1">
    <source>
        <dbReference type="EMBL" id="RZF22831.1"/>
    </source>
</evidence>
<dbReference type="RefSeq" id="WP_114705777.1">
    <property type="nucleotide sequence ID" value="NZ_QDKL01000001.1"/>
</dbReference>
<gene>
    <name evidence="1" type="ORF">DAY19_03395</name>
</gene>
<name>A0ABY0ILS0_9BACT</name>
<proteinExistence type="predicted"/>
<protein>
    <submittedName>
        <fullName evidence="1">Uncharacterized protein</fullName>
    </submittedName>
</protein>
<sequence length="71" mass="8167">MNLKALNRSMYLAAQHLVEASKHMHPIAPEYSDKLLKDADEILAMIKVEEEKVSEDKLDNILDEIMNTEIE</sequence>
<organism evidence="1 2">
    <name type="scientific">Halobacteriovorax vibrionivorans</name>
    <dbReference type="NCBI Taxonomy" id="2152716"/>
    <lineage>
        <taxon>Bacteria</taxon>
        <taxon>Pseudomonadati</taxon>
        <taxon>Bdellovibrionota</taxon>
        <taxon>Bacteriovoracia</taxon>
        <taxon>Bacteriovoracales</taxon>
        <taxon>Halobacteriovoraceae</taxon>
        <taxon>Halobacteriovorax</taxon>
    </lineage>
</organism>
<reference evidence="2" key="1">
    <citation type="journal article" date="2019" name="Int. J. Syst. Evol. Microbiol.">
        <title>Halobacteriovorax valvorus sp. nov., a novel prokaryotic predator isolated from coastal seawater of China.</title>
        <authorList>
            <person name="Chen M.-X."/>
        </authorList>
    </citation>
    <scope>NUCLEOTIDE SEQUENCE [LARGE SCALE GENOMIC DNA]</scope>
    <source>
        <strain evidence="2">BL9</strain>
    </source>
</reference>
<dbReference type="EMBL" id="QDKL01000001">
    <property type="protein sequence ID" value="RZF22831.1"/>
    <property type="molecule type" value="Genomic_DNA"/>
</dbReference>